<accession>A0ABS5F2Q4</accession>
<evidence type="ECO:0000256" key="2">
    <source>
        <dbReference type="SAM" id="SignalP"/>
    </source>
</evidence>
<dbReference type="CDD" id="cd07012">
    <property type="entry name" value="PBP2_Bug_TTT"/>
    <property type="match status" value="1"/>
</dbReference>
<dbReference type="PIRSF" id="PIRSF017082">
    <property type="entry name" value="YflP"/>
    <property type="match status" value="1"/>
</dbReference>
<dbReference type="Proteomes" id="UP001196870">
    <property type="component" value="Unassembled WGS sequence"/>
</dbReference>
<dbReference type="PANTHER" id="PTHR42928:SF5">
    <property type="entry name" value="BLR1237 PROTEIN"/>
    <property type="match status" value="1"/>
</dbReference>
<dbReference type="InterPro" id="IPR005064">
    <property type="entry name" value="BUG"/>
</dbReference>
<comment type="similarity">
    <text evidence="1">Belongs to the UPF0065 (bug) family.</text>
</comment>
<reference evidence="4" key="1">
    <citation type="journal article" date="2021" name="Syst. Appl. Microbiol.">
        <title>Roseomonas hellenica sp. nov., isolated from roots of wild-growing Alkanna tinctoria.</title>
        <authorList>
            <person name="Rat A."/>
            <person name="Naranjo H.D."/>
            <person name="Lebbe L."/>
            <person name="Cnockaert M."/>
            <person name="Krigas N."/>
            <person name="Grigoriadou K."/>
            <person name="Maloupa E."/>
            <person name="Willems A."/>
        </authorList>
    </citation>
    <scope>NUCLEOTIDE SEQUENCE [LARGE SCALE GENOMIC DNA]</scope>
    <source>
        <strain evidence="4">LMG 31523</strain>
    </source>
</reference>
<evidence type="ECO:0000256" key="1">
    <source>
        <dbReference type="ARBA" id="ARBA00006987"/>
    </source>
</evidence>
<dbReference type="Pfam" id="PF03401">
    <property type="entry name" value="TctC"/>
    <property type="match status" value="1"/>
</dbReference>
<dbReference type="Gene3D" id="3.40.190.150">
    <property type="entry name" value="Bordetella uptake gene, domain 1"/>
    <property type="match status" value="1"/>
</dbReference>
<sequence>MNRTFQIGRRGALALGAALALPGIARAAYPERPVRIIVPWPPGAFADVVMRSLAQAMQGPLGQPVVIENRPGATGALGTEVVARAQPDGHTLILGNAETHAINPLVYPRLTYNPVADFTPVSLFARAPFALVVGQGSGVTDLAGLLAKVRGAPGRVTYASWGVGSTSHLTMELLIKAAGLDMLHVPFTGQAPGITAVIAGQVDGMFLTAGGAEAASRDGRVKLLAVSSAERVPLLPNVPTLRELGVAVEGGNWFGLLGPARMPEAAATTLAHAIAEASRVPAVAEVFRAQAAVPSTTTPEGLGRFIAEDRERWADLVRALNIRLE</sequence>
<dbReference type="InterPro" id="IPR042100">
    <property type="entry name" value="Bug_dom1"/>
</dbReference>
<dbReference type="SUPFAM" id="SSF53850">
    <property type="entry name" value="Periplasmic binding protein-like II"/>
    <property type="match status" value="1"/>
</dbReference>
<evidence type="ECO:0000313" key="4">
    <source>
        <dbReference type="Proteomes" id="UP001196870"/>
    </source>
</evidence>
<keyword evidence="2" id="KW-0732">Signal</keyword>
<protein>
    <submittedName>
        <fullName evidence="3">Tripartite tricarboxylate transporter substrate binding protein</fullName>
    </submittedName>
</protein>
<dbReference type="RefSeq" id="WP_211854583.1">
    <property type="nucleotide sequence ID" value="NZ_JAAGBB010000026.1"/>
</dbReference>
<dbReference type="EMBL" id="JAAGBB010000026">
    <property type="protein sequence ID" value="MBR0666804.1"/>
    <property type="molecule type" value="Genomic_DNA"/>
</dbReference>
<gene>
    <name evidence="3" type="ORF">GXW71_20760</name>
</gene>
<feature type="chain" id="PRO_5047487550" evidence="2">
    <location>
        <begin position="28"/>
        <end position="325"/>
    </location>
</feature>
<evidence type="ECO:0000313" key="3">
    <source>
        <dbReference type="EMBL" id="MBR0666804.1"/>
    </source>
</evidence>
<feature type="signal peptide" evidence="2">
    <location>
        <begin position="1"/>
        <end position="27"/>
    </location>
</feature>
<dbReference type="PANTHER" id="PTHR42928">
    <property type="entry name" value="TRICARBOXYLATE-BINDING PROTEIN"/>
    <property type="match status" value="1"/>
</dbReference>
<comment type="caution">
    <text evidence="3">The sequence shown here is derived from an EMBL/GenBank/DDBJ whole genome shotgun (WGS) entry which is preliminary data.</text>
</comment>
<keyword evidence="4" id="KW-1185">Reference proteome</keyword>
<proteinExistence type="inferred from homology"/>
<dbReference type="Gene3D" id="3.40.190.10">
    <property type="entry name" value="Periplasmic binding protein-like II"/>
    <property type="match status" value="1"/>
</dbReference>
<organism evidence="3 4">
    <name type="scientific">Plastoroseomonas hellenica</name>
    <dbReference type="NCBI Taxonomy" id="2687306"/>
    <lineage>
        <taxon>Bacteria</taxon>
        <taxon>Pseudomonadati</taxon>
        <taxon>Pseudomonadota</taxon>
        <taxon>Alphaproteobacteria</taxon>
        <taxon>Acetobacterales</taxon>
        <taxon>Acetobacteraceae</taxon>
        <taxon>Plastoroseomonas</taxon>
    </lineage>
</organism>
<name>A0ABS5F2Q4_9PROT</name>